<evidence type="ECO:0000313" key="1">
    <source>
        <dbReference type="EMBL" id="RRJ62424.1"/>
    </source>
</evidence>
<sequence length="127" mass="14762">MTKQDKFFEGYKPDFLSAIGNKPNYETVCTALNNTCVTLQKHKERADFAEKLAVEQTKLILQAEAQEKKLREARPIDEWHEDYGDALWWAFPIEESPYCGNPLASDWPGYHTHWTPFVVPDKEEEAK</sequence>
<dbReference type="Proteomes" id="UP000267017">
    <property type="component" value="Unassembled WGS sequence"/>
</dbReference>
<dbReference type="AlphaFoldDB" id="A0A3P3TXA6"/>
<comment type="caution">
    <text evidence="1">The sequence shown here is derived from an EMBL/GenBank/DDBJ whole genome shotgun (WGS) entry which is preliminary data.</text>
</comment>
<evidence type="ECO:0000313" key="2">
    <source>
        <dbReference type="Proteomes" id="UP000267017"/>
    </source>
</evidence>
<dbReference type="RefSeq" id="WP_128630311.1">
    <property type="nucleotide sequence ID" value="NZ_RRCN01000001.1"/>
</dbReference>
<accession>A0A3P3TXA6</accession>
<keyword evidence="2" id="KW-1185">Reference proteome</keyword>
<name>A0A3P3TXA6_9BACL</name>
<reference evidence="1 2" key="1">
    <citation type="submission" date="2018-11" db="EMBL/GenBank/DDBJ databases">
        <title>Genome sequencing of Paenibacillus sp. KCOM 3021 (= ChDC PVNT-B20).</title>
        <authorList>
            <person name="Kook J.-K."/>
            <person name="Park S.-N."/>
            <person name="Lim Y.K."/>
        </authorList>
    </citation>
    <scope>NUCLEOTIDE SEQUENCE [LARGE SCALE GENOMIC DNA]</scope>
    <source>
        <strain evidence="1 2">KCOM 3021</strain>
    </source>
</reference>
<evidence type="ECO:0008006" key="3">
    <source>
        <dbReference type="Google" id="ProtNLM"/>
    </source>
</evidence>
<dbReference type="EMBL" id="RRCN01000001">
    <property type="protein sequence ID" value="RRJ62424.1"/>
    <property type="molecule type" value="Genomic_DNA"/>
</dbReference>
<protein>
    <recommendedName>
        <fullName evidence="3">DUF551 domain-containing protein</fullName>
    </recommendedName>
</protein>
<organism evidence="1 2">
    <name type="scientific">Paenibacillus oralis</name>
    <dbReference type="NCBI Taxonomy" id="2490856"/>
    <lineage>
        <taxon>Bacteria</taxon>
        <taxon>Bacillati</taxon>
        <taxon>Bacillota</taxon>
        <taxon>Bacilli</taxon>
        <taxon>Bacillales</taxon>
        <taxon>Paenibacillaceae</taxon>
        <taxon>Paenibacillus</taxon>
    </lineage>
</organism>
<dbReference type="OrthoDB" id="2666081at2"/>
<proteinExistence type="predicted"/>
<gene>
    <name evidence="1" type="ORF">EHV15_05265</name>
</gene>